<gene>
    <name evidence="1" type="ORF">I3517_27450</name>
</gene>
<dbReference type="EMBL" id="JAECSB010000085">
    <property type="protein sequence ID" value="MBH5146345.1"/>
    <property type="molecule type" value="Genomic_DNA"/>
</dbReference>
<comment type="caution">
    <text evidence="1">The sequence shown here is derived from an EMBL/GenBank/DDBJ whole genome shotgun (WGS) entry which is preliminary data.</text>
</comment>
<protein>
    <submittedName>
        <fullName evidence="1">Uncharacterized protein</fullName>
    </submittedName>
</protein>
<sequence length="269" mass="28537">MAVAPALYVAAPTVTPSRFGLVSAADLVVPEDRHFVNGVQFESNPSGPAKLAAADCLPEPGPDRTVPDGIEIVESEPIIVYNGFTCRAVGLDESEMLDRARKALTGGEWAAVENAVWSSDSGLMNADTDILTTAAVPLVKGIGLLEDHLYEQYGGVGVIHAPRHVAMFAAERRQIDVESGRKVTALGTRWSFGNYPNTDAAGAPAAVDTAWLVATGAVQVRRGDVKQRPATLADALDRRTNEVFAIAERTYVPSWEAVQAAVLVNLTSS</sequence>
<keyword evidence="2" id="KW-1185">Reference proteome</keyword>
<evidence type="ECO:0000313" key="2">
    <source>
        <dbReference type="Proteomes" id="UP000627573"/>
    </source>
</evidence>
<name>A0A8I1A5E1_RHOER</name>
<evidence type="ECO:0000313" key="1">
    <source>
        <dbReference type="EMBL" id="MBH5146345.1"/>
    </source>
</evidence>
<accession>A0A8I1A5E1</accession>
<organism evidence="1 2">
    <name type="scientific">Rhodococcus erythropolis</name>
    <name type="common">Arthrobacter picolinophilus</name>
    <dbReference type="NCBI Taxonomy" id="1833"/>
    <lineage>
        <taxon>Bacteria</taxon>
        <taxon>Bacillati</taxon>
        <taxon>Actinomycetota</taxon>
        <taxon>Actinomycetes</taxon>
        <taxon>Mycobacteriales</taxon>
        <taxon>Nocardiaceae</taxon>
        <taxon>Rhodococcus</taxon>
        <taxon>Rhodococcus erythropolis group</taxon>
    </lineage>
</organism>
<reference evidence="1 2" key="1">
    <citation type="submission" date="2020-12" db="EMBL/GenBank/DDBJ databases">
        <title>Draft genome sequence of furan degrading bacterial strain FUR100.</title>
        <authorList>
            <person name="Woiski C."/>
        </authorList>
    </citation>
    <scope>NUCLEOTIDE SEQUENCE [LARGE SCALE GENOMIC DNA]</scope>
    <source>
        <strain evidence="1 2">FUR100</strain>
    </source>
</reference>
<dbReference type="AlphaFoldDB" id="A0A8I1A5E1"/>
<dbReference type="Proteomes" id="UP000627573">
    <property type="component" value="Unassembled WGS sequence"/>
</dbReference>
<dbReference type="RefSeq" id="WP_197941984.1">
    <property type="nucleotide sequence ID" value="NZ_JAECSB010000085.1"/>
</dbReference>
<proteinExistence type="predicted"/>